<comment type="caution">
    <text evidence="2">The sequence shown here is derived from an EMBL/GenBank/DDBJ whole genome shotgun (WGS) entry which is preliminary data.</text>
</comment>
<dbReference type="PANTHER" id="PTHR43757">
    <property type="entry name" value="AMINOMETHYLTRANSFERASE"/>
    <property type="match status" value="1"/>
</dbReference>
<dbReference type="InterPro" id="IPR028896">
    <property type="entry name" value="GcvT/YgfZ/DmdA"/>
</dbReference>
<dbReference type="Proteomes" id="UP000440578">
    <property type="component" value="Unassembled WGS sequence"/>
</dbReference>
<dbReference type="Pfam" id="PF08669">
    <property type="entry name" value="GCV_T_C"/>
    <property type="match status" value="1"/>
</dbReference>
<dbReference type="AlphaFoldDB" id="A0A6A4V7S0"/>
<accession>A0A6A4V7S0</accession>
<evidence type="ECO:0000313" key="3">
    <source>
        <dbReference type="Proteomes" id="UP000440578"/>
    </source>
</evidence>
<dbReference type="Gene3D" id="2.40.30.110">
    <property type="entry name" value="Aminomethyltransferase beta-barrel domains"/>
    <property type="match status" value="1"/>
</dbReference>
<organism evidence="2 3">
    <name type="scientific">Amphibalanus amphitrite</name>
    <name type="common">Striped barnacle</name>
    <name type="synonym">Balanus amphitrite</name>
    <dbReference type="NCBI Taxonomy" id="1232801"/>
    <lineage>
        <taxon>Eukaryota</taxon>
        <taxon>Metazoa</taxon>
        <taxon>Ecdysozoa</taxon>
        <taxon>Arthropoda</taxon>
        <taxon>Crustacea</taxon>
        <taxon>Multicrustacea</taxon>
        <taxon>Cirripedia</taxon>
        <taxon>Thoracica</taxon>
        <taxon>Thoracicalcarea</taxon>
        <taxon>Balanomorpha</taxon>
        <taxon>Balanoidea</taxon>
        <taxon>Balanidae</taxon>
        <taxon>Amphibalaninae</taxon>
        <taxon>Amphibalanus</taxon>
    </lineage>
</organism>
<name>A0A6A4V7S0_AMPAM</name>
<feature type="domain" description="Aminomethyltransferase C-terminal" evidence="1">
    <location>
        <begin position="28"/>
        <end position="103"/>
    </location>
</feature>
<dbReference type="PANTHER" id="PTHR43757:SF2">
    <property type="entry name" value="AMINOMETHYLTRANSFERASE, MITOCHONDRIAL"/>
    <property type="match status" value="1"/>
</dbReference>
<keyword evidence="3" id="KW-1185">Reference proteome</keyword>
<dbReference type="InterPro" id="IPR013977">
    <property type="entry name" value="GcvT_C"/>
</dbReference>
<sequence length="124" mass="13537">MTDIETFYEEYVGKSAAERTFRQGLQKMVVHLSIDSPQVDPMGDETIYLCDKVVGNTTSGCYSHNTGQTLAMAFLPPYLAVPGTEVQVALLDERRPAVVLPGPPLLTQPARQVLSKRQANAKTG</sequence>
<evidence type="ECO:0000313" key="2">
    <source>
        <dbReference type="EMBL" id="KAF0289755.1"/>
    </source>
</evidence>
<gene>
    <name evidence="2" type="primary">DMGDH</name>
    <name evidence="2" type="ORF">FJT64_012007</name>
</gene>
<dbReference type="EMBL" id="VIIS01002009">
    <property type="protein sequence ID" value="KAF0289755.1"/>
    <property type="molecule type" value="Genomic_DNA"/>
</dbReference>
<dbReference type="OrthoDB" id="498204at2759"/>
<dbReference type="SUPFAM" id="SSF101790">
    <property type="entry name" value="Aminomethyltransferase beta-barrel domain"/>
    <property type="match status" value="1"/>
</dbReference>
<dbReference type="GO" id="GO:0005739">
    <property type="term" value="C:mitochondrion"/>
    <property type="evidence" value="ECO:0007669"/>
    <property type="project" value="TreeGrafter"/>
</dbReference>
<protein>
    <submittedName>
        <fullName evidence="2">Dimethylglycine dehydrogenase, mitochondrial</fullName>
    </submittedName>
</protein>
<proteinExistence type="predicted"/>
<evidence type="ECO:0000259" key="1">
    <source>
        <dbReference type="Pfam" id="PF08669"/>
    </source>
</evidence>
<reference evidence="2 3" key="1">
    <citation type="submission" date="2019-07" db="EMBL/GenBank/DDBJ databases">
        <title>Draft genome assembly of a fouling barnacle, Amphibalanus amphitrite (Darwin, 1854): The first reference genome for Thecostraca.</title>
        <authorList>
            <person name="Kim W."/>
        </authorList>
    </citation>
    <scope>NUCLEOTIDE SEQUENCE [LARGE SCALE GENOMIC DNA]</scope>
    <source>
        <strain evidence="2">SNU_AA5</strain>
        <tissue evidence="2">Soma without cirri and trophi</tissue>
    </source>
</reference>
<dbReference type="InterPro" id="IPR029043">
    <property type="entry name" value="GcvT/YgfZ_C"/>
</dbReference>